<organism evidence="2 3">
    <name type="scientific">Prevotella melaninogenica</name>
    <dbReference type="NCBI Taxonomy" id="28132"/>
    <lineage>
        <taxon>Bacteria</taxon>
        <taxon>Pseudomonadati</taxon>
        <taxon>Bacteroidota</taxon>
        <taxon>Bacteroidia</taxon>
        <taxon>Bacteroidales</taxon>
        <taxon>Prevotellaceae</taxon>
        <taxon>Prevotella</taxon>
    </lineage>
</organism>
<accession>A0ABX7XNB9</accession>
<protein>
    <submittedName>
        <fullName evidence="2">Uncharacterized protein</fullName>
    </submittedName>
</protein>
<sequence length="123" mass="13959">MLALFCVYICGGDHIEDITTILNKYLNLHPTKKTYQHIKSSHKKKYYEVKEKVKTLTLKVQTSKFNVPRRNQALTECTDMTDAQEAQRPGGLGTHRKTPPKASTLVLPVGRGVISEIHLRITK</sequence>
<evidence type="ECO:0000256" key="1">
    <source>
        <dbReference type="SAM" id="MobiDB-lite"/>
    </source>
</evidence>
<feature type="region of interest" description="Disordered" evidence="1">
    <location>
        <begin position="81"/>
        <end position="101"/>
    </location>
</feature>
<evidence type="ECO:0000313" key="2">
    <source>
        <dbReference type="EMBL" id="QUB75140.1"/>
    </source>
</evidence>
<reference evidence="2 3" key="1">
    <citation type="submission" date="2021-03" db="EMBL/GenBank/DDBJ databases">
        <title>Human Oral Microbial Genomes.</title>
        <authorList>
            <person name="Johnston C.D."/>
            <person name="Chen T."/>
            <person name="Dewhirst F.E."/>
        </authorList>
    </citation>
    <scope>NUCLEOTIDE SEQUENCE [LARGE SCALE GENOMIC DNA]</scope>
    <source>
        <strain evidence="2 3">F0054</strain>
    </source>
</reference>
<proteinExistence type="predicted"/>
<evidence type="ECO:0000313" key="3">
    <source>
        <dbReference type="Proteomes" id="UP000682195"/>
    </source>
</evidence>
<dbReference type="Proteomes" id="UP000682195">
    <property type="component" value="Chromosome 1"/>
</dbReference>
<dbReference type="EMBL" id="CP072361">
    <property type="protein sequence ID" value="QUB75140.1"/>
    <property type="molecule type" value="Genomic_DNA"/>
</dbReference>
<keyword evidence="3" id="KW-1185">Reference proteome</keyword>
<name>A0ABX7XNB9_9BACT</name>
<gene>
    <name evidence="2" type="ORF">J5A58_06300</name>
</gene>